<evidence type="ECO:0000313" key="1">
    <source>
        <dbReference type="EMBL" id="TPX70963.1"/>
    </source>
</evidence>
<evidence type="ECO:0008006" key="3">
    <source>
        <dbReference type="Google" id="ProtNLM"/>
    </source>
</evidence>
<organism evidence="1 2">
    <name type="scientific">Chytriomyces confervae</name>
    <dbReference type="NCBI Taxonomy" id="246404"/>
    <lineage>
        <taxon>Eukaryota</taxon>
        <taxon>Fungi</taxon>
        <taxon>Fungi incertae sedis</taxon>
        <taxon>Chytridiomycota</taxon>
        <taxon>Chytridiomycota incertae sedis</taxon>
        <taxon>Chytridiomycetes</taxon>
        <taxon>Chytridiales</taxon>
        <taxon>Chytriomycetaceae</taxon>
        <taxon>Chytriomyces</taxon>
    </lineage>
</organism>
<dbReference type="EMBL" id="QEAP01000269">
    <property type="protein sequence ID" value="TPX70963.1"/>
    <property type="molecule type" value="Genomic_DNA"/>
</dbReference>
<gene>
    <name evidence="1" type="ORF">CcCBS67573_g06379</name>
</gene>
<name>A0A507F3Y4_9FUNG</name>
<comment type="caution">
    <text evidence="1">The sequence shown here is derived from an EMBL/GenBank/DDBJ whole genome shotgun (WGS) entry which is preliminary data.</text>
</comment>
<dbReference type="Proteomes" id="UP000320333">
    <property type="component" value="Unassembled WGS sequence"/>
</dbReference>
<reference evidence="1 2" key="1">
    <citation type="journal article" date="2019" name="Sci. Rep.">
        <title>Comparative genomics of chytrid fungi reveal insights into the obligate biotrophic and pathogenic lifestyle of Synchytrium endobioticum.</title>
        <authorList>
            <person name="van de Vossenberg B.T.L.H."/>
            <person name="Warris S."/>
            <person name="Nguyen H.D.T."/>
            <person name="van Gent-Pelzer M.P.E."/>
            <person name="Joly D.L."/>
            <person name="van de Geest H.C."/>
            <person name="Bonants P.J.M."/>
            <person name="Smith D.S."/>
            <person name="Levesque C.A."/>
            <person name="van der Lee T.A.J."/>
        </authorList>
    </citation>
    <scope>NUCLEOTIDE SEQUENCE [LARGE SCALE GENOMIC DNA]</scope>
    <source>
        <strain evidence="1 2">CBS 675.73</strain>
    </source>
</reference>
<sequence length="96" mass="11723">MPQKEFYKSYLSTARFAPHGNGLDSYRVWETLLLGSYPIVKTSSLDSLYQDLPVIILDEWHDLTPEMLQKEFARFRRMKHNYERLYSRYWRNVMRQ</sequence>
<proteinExistence type="predicted"/>
<dbReference type="OrthoDB" id="9982462at2759"/>
<evidence type="ECO:0000313" key="2">
    <source>
        <dbReference type="Proteomes" id="UP000320333"/>
    </source>
</evidence>
<protein>
    <recommendedName>
        <fullName evidence="3">Exostosin GT47 domain-containing protein</fullName>
    </recommendedName>
</protein>
<dbReference type="AlphaFoldDB" id="A0A507F3Y4"/>
<keyword evidence="2" id="KW-1185">Reference proteome</keyword>
<accession>A0A507F3Y4</accession>